<proteinExistence type="predicted"/>
<dbReference type="PANTHER" id="PTHR23506:SF23">
    <property type="entry name" value="GH10249P"/>
    <property type="match status" value="1"/>
</dbReference>
<feature type="transmembrane region" description="Helical" evidence="7">
    <location>
        <begin position="110"/>
        <end position="128"/>
    </location>
</feature>
<evidence type="ECO:0000256" key="3">
    <source>
        <dbReference type="ARBA" id="ARBA00022692"/>
    </source>
</evidence>
<dbReference type="CDD" id="cd17325">
    <property type="entry name" value="MFS_MdtG_SLC18_like"/>
    <property type="match status" value="1"/>
</dbReference>
<evidence type="ECO:0000256" key="1">
    <source>
        <dbReference type="ARBA" id="ARBA00004141"/>
    </source>
</evidence>
<sequence>MKFLCSRGAVVFVVFCSLFIDITIYGIVIPALPDLLQGKFNSSVGLNGLFVAIFGLGVLFGAPLASYVSDKYSNRKLPMFVGFVALAAGSLGIAYANSLAVLYISRGLQGIGSGVTFAVGLAAIIDIYPAEMLDTPISIAFTGSTIGGTSGPIIGGVVFKYYGQHGIGYLMFGAAILILIVRIVIPDSDQINASLAQEQNNPKTSIDLEDGLPSDEQGTDNLIEPTTDAKSALESPEFSSQRKEEQVDKEITYWDMLKEIRIFLMCIVTIFAYGLICSVEVVVPISFSEKGLDSDKIGYSFIALTIGSAIGGLLMGKVLESKYVTNKFGPYKKRFVFIMIGSSIAGILTLFLGLSKSIPLSIVFLGLIGLFFGAGNVPIASALGAHIQTMSKGSASNANGKVFSLYNIAYSISAMAMPIVASIVYKSTSMFISCLIVGVLLIIFSVVLMLYLIFYTKD</sequence>
<dbReference type="InterPro" id="IPR011701">
    <property type="entry name" value="MFS"/>
</dbReference>
<evidence type="ECO:0000256" key="2">
    <source>
        <dbReference type="ARBA" id="ARBA00022448"/>
    </source>
</evidence>
<feature type="transmembrane region" description="Helical" evidence="7">
    <location>
        <begin position="335"/>
        <end position="354"/>
    </location>
</feature>
<dbReference type="PROSITE" id="PS50850">
    <property type="entry name" value="MFS"/>
    <property type="match status" value="1"/>
</dbReference>
<dbReference type="EMBL" id="MBFS01000226">
    <property type="protein sequence ID" value="PVV03504.1"/>
    <property type="molecule type" value="Genomic_DNA"/>
</dbReference>
<feature type="transmembrane region" description="Helical" evidence="7">
    <location>
        <begin position="360"/>
        <end position="384"/>
    </location>
</feature>
<dbReference type="SUPFAM" id="SSF103473">
    <property type="entry name" value="MFS general substrate transporter"/>
    <property type="match status" value="1"/>
</dbReference>
<feature type="transmembrane region" description="Helical" evidence="7">
    <location>
        <begin position="167"/>
        <end position="185"/>
    </location>
</feature>
<feature type="transmembrane region" description="Helical" evidence="7">
    <location>
        <begin position="262"/>
        <end position="285"/>
    </location>
</feature>
<dbReference type="PANTHER" id="PTHR23506">
    <property type="entry name" value="GH10249P"/>
    <property type="match status" value="1"/>
</dbReference>
<dbReference type="GO" id="GO:0016020">
    <property type="term" value="C:membrane"/>
    <property type="evidence" value="ECO:0007669"/>
    <property type="project" value="UniProtKB-SubCell"/>
</dbReference>
<evidence type="ECO:0000256" key="7">
    <source>
        <dbReference type="SAM" id="Phobius"/>
    </source>
</evidence>
<feature type="transmembrane region" description="Helical" evidence="7">
    <location>
        <begin position="405"/>
        <end position="424"/>
    </location>
</feature>
<feature type="transmembrane region" description="Helical" evidence="7">
    <location>
        <begin position="140"/>
        <end position="161"/>
    </location>
</feature>
<dbReference type="InterPro" id="IPR050930">
    <property type="entry name" value="MFS_Vesicular_Transporter"/>
</dbReference>
<feature type="transmembrane region" description="Helical" evidence="7">
    <location>
        <begin position="9"/>
        <end position="32"/>
    </location>
</feature>
<dbReference type="Pfam" id="PF07690">
    <property type="entry name" value="MFS_1"/>
    <property type="match status" value="1"/>
</dbReference>
<feature type="transmembrane region" description="Helical" evidence="7">
    <location>
        <begin position="80"/>
        <end position="104"/>
    </location>
</feature>
<comment type="caution">
    <text evidence="9">The sequence shown here is derived from an EMBL/GenBank/DDBJ whole genome shotgun (WGS) entry which is preliminary data.</text>
</comment>
<keyword evidence="4 7" id="KW-1133">Transmembrane helix</keyword>
<dbReference type="AlphaFoldDB" id="A0A2T9ZFY3"/>
<dbReference type="InterPro" id="IPR036259">
    <property type="entry name" value="MFS_trans_sf"/>
</dbReference>
<gene>
    <name evidence="9" type="ORF">BB560_002012</name>
</gene>
<feature type="transmembrane region" description="Helical" evidence="7">
    <location>
        <begin position="430"/>
        <end position="454"/>
    </location>
</feature>
<evidence type="ECO:0000256" key="6">
    <source>
        <dbReference type="SAM" id="MobiDB-lite"/>
    </source>
</evidence>
<dbReference type="OrthoDB" id="5086884at2759"/>
<keyword evidence="2" id="KW-0813">Transport</keyword>
<evidence type="ECO:0000256" key="4">
    <source>
        <dbReference type="ARBA" id="ARBA00022989"/>
    </source>
</evidence>
<comment type="subcellular location">
    <subcellularLocation>
        <location evidence="1">Membrane</location>
        <topology evidence="1">Multi-pass membrane protein</topology>
    </subcellularLocation>
</comment>
<reference evidence="9 10" key="1">
    <citation type="journal article" date="2018" name="MBio">
        <title>Comparative Genomics Reveals the Core Gene Toolbox for the Fungus-Insect Symbiosis.</title>
        <authorList>
            <person name="Wang Y."/>
            <person name="Stata M."/>
            <person name="Wang W."/>
            <person name="Stajich J.E."/>
            <person name="White M.M."/>
            <person name="Moncalvo J.M."/>
        </authorList>
    </citation>
    <scope>NUCLEOTIDE SEQUENCE [LARGE SCALE GENOMIC DNA]</scope>
    <source>
        <strain evidence="9 10">SC-DP-2</strain>
    </source>
</reference>
<dbReference type="Proteomes" id="UP000245609">
    <property type="component" value="Unassembled WGS sequence"/>
</dbReference>
<evidence type="ECO:0000313" key="9">
    <source>
        <dbReference type="EMBL" id="PVV03504.1"/>
    </source>
</evidence>
<accession>A0A2T9ZFY3</accession>
<protein>
    <recommendedName>
        <fullName evidence="8">Major facilitator superfamily (MFS) profile domain-containing protein</fullName>
    </recommendedName>
</protein>
<keyword evidence="10" id="KW-1185">Reference proteome</keyword>
<feature type="transmembrane region" description="Helical" evidence="7">
    <location>
        <begin position="44"/>
        <end position="68"/>
    </location>
</feature>
<keyword evidence="5 7" id="KW-0472">Membrane</keyword>
<feature type="region of interest" description="Disordered" evidence="6">
    <location>
        <begin position="203"/>
        <end position="223"/>
    </location>
</feature>
<organism evidence="9 10">
    <name type="scientific">Smittium megazygosporum</name>
    <dbReference type="NCBI Taxonomy" id="133381"/>
    <lineage>
        <taxon>Eukaryota</taxon>
        <taxon>Fungi</taxon>
        <taxon>Fungi incertae sedis</taxon>
        <taxon>Zoopagomycota</taxon>
        <taxon>Kickxellomycotina</taxon>
        <taxon>Harpellomycetes</taxon>
        <taxon>Harpellales</taxon>
        <taxon>Legeriomycetaceae</taxon>
        <taxon>Smittium</taxon>
    </lineage>
</organism>
<dbReference type="Gene3D" id="1.20.1250.20">
    <property type="entry name" value="MFS general substrate transporter like domains"/>
    <property type="match status" value="1"/>
</dbReference>
<evidence type="ECO:0000313" key="10">
    <source>
        <dbReference type="Proteomes" id="UP000245609"/>
    </source>
</evidence>
<dbReference type="GO" id="GO:0022857">
    <property type="term" value="F:transmembrane transporter activity"/>
    <property type="evidence" value="ECO:0007669"/>
    <property type="project" value="InterPro"/>
</dbReference>
<evidence type="ECO:0000259" key="8">
    <source>
        <dbReference type="PROSITE" id="PS50850"/>
    </source>
</evidence>
<dbReference type="InterPro" id="IPR020846">
    <property type="entry name" value="MFS_dom"/>
</dbReference>
<evidence type="ECO:0000256" key="5">
    <source>
        <dbReference type="ARBA" id="ARBA00023136"/>
    </source>
</evidence>
<dbReference type="STRING" id="133381.A0A2T9ZFY3"/>
<keyword evidence="3 7" id="KW-0812">Transmembrane</keyword>
<name>A0A2T9ZFY3_9FUNG</name>
<feature type="transmembrane region" description="Helical" evidence="7">
    <location>
        <begin position="297"/>
        <end position="315"/>
    </location>
</feature>
<feature type="domain" description="Major facilitator superfamily (MFS) profile" evidence="8">
    <location>
        <begin position="10"/>
        <end position="457"/>
    </location>
</feature>